<accession>A0A078RBP0</accession>
<dbReference type="PATRIC" id="fig|1339350.3.peg.893"/>
<gene>
    <name evidence="1" type="ORF">M097_0922</name>
</gene>
<name>A0A078RBP0_PHOVU</name>
<sequence>MEFGILSALWQYIDIKLCYSDSIDNLFIDKDGRNLFIKFLFDKYSIRLNESDLLVRYKSKNINKVGDLVSYIKSLKIE</sequence>
<protein>
    <submittedName>
        <fullName evidence="1">Uncharacterized protein</fullName>
    </submittedName>
</protein>
<proteinExistence type="predicted"/>
<reference evidence="1 2" key="1">
    <citation type="submission" date="2014-04" db="EMBL/GenBank/DDBJ databases">
        <authorList>
            <person name="Sears C."/>
            <person name="Carroll K."/>
            <person name="Sack B.R."/>
            <person name="Qadri F."/>
            <person name="Myers L.L."/>
            <person name="Chung G.-T."/>
            <person name="Escheverria P."/>
            <person name="Fraser C.M."/>
            <person name="Sadzewicz L."/>
            <person name="Shefchek K.A."/>
            <person name="Tallon L."/>
            <person name="Das S.P."/>
            <person name="Daugherty S."/>
            <person name="Mongodin E.F."/>
        </authorList>
    </citation>
    <scope>NUCLEOTIDE SEQUENCE [LARGE SCALE GENOMIC DNA]</scope>
    <source>
        <strain evidence="2">3775 SL(B) 10 (iv)</strain>
    </source>
</reference>
<comment type="caution">
    <text evidence="1">The sequence shown here is derived from an EMBL/GenBank/DDBJ whole genome shotgun (WGS) entry which is preliminary data.</text>
</comment>
<evidence type="ECO:0000313" key="1">
    <source>
        <dbReference type="EMBL" id="KDS32720.1"/>
    </source>
</evidence>
<dbReference type="AlphaFoldDB" id="A0A078RBP0"/>
<organism evidence="1 2">
    <name type="scientific">Phocaeicola vulgatus str. 3775 SL</name>
    <name type="common">B</name>
    <name type="synonym">iv</name>
    <dbReference type="NCBI Taxonomy" id="1339350"/>
    <lineage>
        <taxon>Bacteria</taxon>
        <taxon>Pseudomonadati</taxon>
        <taxon>Bacteroidota</taxon>
        <taxon>Bacteroidia</taxon>
        <taxon>Bacteroidales</taxon>
        <taxon>Bacteroidaceae</taxon>
        <taxon>Phocaeicola</taxon>
    </lineage>
</organism>
<evidence type="ECO:0000313" key="2">
    <source>
        <dbReference type="Proteomes" id="UP000028134"/>
    </source>
</evidence>
<dbReference type="Proteomes" id="UP000028134">
    <property type="component" value="Unassembled WGS sequence"/>
</dbReference>
<dbReference type="EMBL" id="JNHI01000003">
    <property type="protein sequence ID" value="KDS32720.1"/>
    <property type="molecule type" value="Genomic_DNA"/>
</dbReference>